<keyword evidence="5" id="KW-1185">Reference proteome</keyword>
<proteinExistence type="predicted"/>
<evidence type="ECO:0000313" key="4">
    <source>
        <dbReference type="EMBL" id="MFK2929660.1"/>
    </source>
</evidence>
<sequence>MNGFCDEAILGAWRENAAPWIEAVRSGSIESRRLVTDHAIVSAIRRLQPATVLDVGCGEGWLARALAPLGMQVHGIDAVPELVAAARLAGGGTFECLSYEAFAEGAPVTPAALAVCNFSLLGDEATRGVIRRLGSLLPPHGNLLIQTLHPGFAVTDAERAEGWRAGSWAGCGDAFGRAAPWYFRTLAGWLALLQEAGFQLRAMHEPRHPLTGVPCSVIFEAAIVPERDH</sequence>
<evidence type="ECO:0000313" key="5">
    <source>
        <dbReference type="Proteomes" id="UP001620397"/>
    </source>
</evidence>
<dbReference type="CDD" id="cd02440">
    <property type="entry name" value="AdoMet_MTases"/>
    <property type="match status" value="1"/>
</dbReference>
<dbReference type="Gene3D" id="3.40.50.150">
    <property type="entry name" value="Vaccinia Virus protein VP39"/>
    <property type="match status" value="1"/>
</dbReference>
<dbReference type="RefSeq" id="WP_404536051.1">
    <property type="nucleotide sequence ID" value="NZ_JADIKL010000001.1"/>
</dbReference>
<keyword evidence="3" id="KW-0949">S-adenosyl-L-methionine</keyword>
<keyword evidence="2" id="KW-0808">Transferase</keyword>
<dbReference type="InterPro" id="IPR029063">
    <property type="entry name" value="SAM-dependent_MTases_sf"/>
</dbReference>
<dbReference type="PANTHER" id="PTHR43464:SF19">
    <property type="entry name" value="UBIQUINONE BIOSYNTHESIS O-METHYLTRANSFERASE, MITOCHONDRIAL"/>
    <property type="match status" value="1"/>
</dbReference>
<evidence type="ECO:0000256" key="2">
    <source>
        <dbReference type="ARBA" id="ARBA00022679"/>
    </source>
</evidence>
<evidence type="ECO:0000256" key="1">
    <source>
        <dbReference type="ARBA" id="ARBA00022603"/>
    </source>
</evidence>
<dbReference type="GO" id="GO:0008168">
    <property type="term" value="F:methyltransferase activity"/>
    <property type="evidence" value="ECO:0007669"/>
    <property type="project" value="UniProtKB-KW"/>
</dbReference>
<keyword evidence="1 4" id="KW-0489">Methyltransferase</keyword>
<protein>
    <submittedName>
        <fullName evidence="4">Methyltransferase domain-containing protein</fullName>
    </submittedName>
</protein>
<comment type="caution">
    <text evidence="4">The sequence shown here is derived from an EMBL/GenBank/DDBJ whole genome shotgun (WGS) entry which is preliminary data.</text>
</comment>
<dbReference type="Proteomes" id="UP001620397">
    <property type="component" value="Unassembled WGS sequence"/>
</dbReference>
<dbReference type="PANTHER" id="PTHR43464">
    <property type="entry name" value="METHYLTRANSFERASE"/>
    <property type="match status" value="1"/>
</dbReference>
<organism evidence="4 5">
    <name type="scientific">Dyella agri</name>
    <dbReference type="NCBI Taxonomy" id="1926869"/>
    <lineage>
        <taxon>Bacteria</taxon>
        <taxon>Pseudomonadati</taxon>
        <taxon>Pseudomonadota</taxon>
        <taxon>Gammaproteobacteria</taxon>
        <taxon>Lysobacterales</taxon>
        <taxon>Rhodanobacteraceae</taxon>
        <taxon>Dyella</taxon>
    </lineage>
</organism>
<dbReference type="Pfam" id="PF13489">
    <property type="entry name" value="Methyltransf_23"/>
    <property type="match status" value="1"/>
</dbReference>
<dbReference type="EMBL" id="JADIKL010000001">
    <property type="protein sequence ID" value="MFK2929660.1"/>
    <property type="molecule type" value="Genomic_DNA"/>
</dbReference>
<accession>A0ABW8KC29</accession>
<name>A0ABW8KC29_9GAMM</name>
<reference evidence="4 5" key="1">
    <citation type="submission" date="2020-10" db="EMBL/GenBank/DDBJ databases">
        <title>Phylogeny of dyella-like bacteria.</title>
        <authorList>
            <person name="Fu J."/>
        </authorList>
    </citation>
    <scope>NUCLEOTIDE SEQUENCE [LARGE SCALE GENOMIC DNA]</scope>
    <source>
        <strain evidence="4 5">DKC-1</strain>
    </source>
</reference>
<dbReference type="SUPFAM" id="SSF53335">
    <property type="entry name" value="S-adenosyl-L-methionine-dependent methyltransferases"/>
    <property type="match status" value="1"/>
</dbReference>
<evidence type="ECO:0000256" key="3">
    <source>
        <dbReference type="ARBA" id="ARBA00022691"/>
    </source>
</evidence>
<gene>
    <name evidence="4" type="ORF">ISP14_02535</name>
</gene>
<dbReference type="GO" id="GO:0032259">
    <property type="term" value="P:methylation"/>
    <property type="evidence" value="ECO:0007669"/>
    <property type="project" value="UniProtKB-KW"/>
</dbReference>